<feature type="transmembrane region" description="Helical" evidence="6">
    <location>
        <begin position="168"/>
        <end position="191"/>
    </location>
</feature>
<feature type="transmembrane region" description="Helical" evidence="6">
    <location>
        <begin position="132"/>
        <end position="156"/>
    </location>
</feature>
<dbReference type="PANTHER" id="PTHR40277:SF1">
    <property type="entry name" value="BLL5419 PROTEIN"/>
    <property type="match status" value="1"/>
</dbReference>
<feature type="transmembrane region" description="Helical" evidence="6">
    <location>
        <begin position="197"/>
        <end position="221"/>
    </location>
</feature>
<evidence type="ECO:0000256" key="2">
    <source>
        <dbReference type="ARBA" id="ARBA00022475"/>
    </source>
</evidence>
<dbReference type="PANTHER" id="PTHR40277">
    <property type="entry name" value="BLL5419 PROTEIN"/>
    <property type="match status" value="1"/>
</dbReference>
<evidence type="ECO:0000256" key="5">
    <source>
        <dbReference type="ARBA" id="ARBA00023136"/>
    </source>
</evidence>
<reference evidence="8" key="1">
    <citation type="submission" date="2018-02" db="EMBL/GenBank/DDBJ databases">
        <title>Genome sequencing of Solimonas sp. HR-BB.</title>
        <authorList>
            <person name="Lee Y."/>
            <person name="Jeon C.O."/>
        </authorList>
    </citation>
    <scope>NUCLEOTIDE SEQUENCE [LARGE SCALE GENOMIC DNA]</scope>
    <source>
        <strain evidence="8">HR-U</strain>
    </source>
</reference>
<feature type="transmembrane region" description="Helical" evidence="6">
    <location>
        <begin position="55"/>
        <end position="73"/>
    </location>
</feature>
<gene>
    <name evidence="7" type="ORF">C5O19_07275</name>
</gene>
<comment type="caution">
    <text evidence="7">The sequence shown here is derived from an EMBL/GenBank/DDBJ whole genome shotgun (WGS) entry which is preliminary data.</text>
</comment>
<evidence type="ECO:0000256" key="4">
    <source>
        <dbReference type="ARBA" id="ARBA00022989"/>
    </source>
</evidence>
<keyword evidence="4 6" id="KW-1133">Transmembrane helix</keyword>
<keyword evidence="5 6" id="KW-0472">Membrane</keyword>
<feature type="transmembrane region" description="Helical" evidence="6">
    <location>
        <begin position="275"/>
        <end position="297"/>
    </location>
</feature>
<dbReference type="EMBL" id="PTRA01000001">
    <property type="protein sequence ID" value="PQA59443.1"/>
    <property type="molecule type" value="Genomic_DNA"/>
</dbReference>
<keyword evidence="3 6" id="KW-0812">Transmembrane</keyword>
<protein>
    <recommendedName>
        <fullName evidence="9">TIGR00374 family protein</fullName>
    </recommendedName>
</protein>
<keyword evidence="8" id="KW-1185">Reference proteome</keyword>
<dbReference type="OrthoDB" id="1123508at2"/>
<evidence type="ECO:0000313" key="7">
    <source>
        <dbReference type="EMBL" id="PQA59443.1"/>
    </source>
</evidence>
<keyword evidence="2" id="KW-1003">Cell membrane</keyword>
<name>A0A2S7INY3_9BACT</name>
<dbReference type="GO" id="GO:0005886">
    <property type="term" value="C:plasma membrane"/>
    <property type="evidence" value="ECO:0007669"/>
    <property type="project" value="UniProtKB-SubCell"/>
</dbReference>
<dbReference type="Pfam" id="PF03706">
    <property type="entry name" value="LPG_synthase_TM"/>
    <property type="match status" value="1"/>
</dbReference>
<evidence type="ECO:0000313" key="8">
    <source>
        <dbReference type="Proteomes" id="UP000239590"/>
    </source>
</evidence>
<evidence type="ECO:0000256" key="6">
    <source>
        <dbReference type="SAM" id="Phobius"/>
    </source>
</evidence>
<dbReference type="AlphaFoldDB" id="A0A2S7INY3"/>
<feature type="transmembrane region" description="Helical" evidence="6">
    <location>
        <begin position="93"/>
        <end position="112"/>
    </location>
</feature>
<dbReference type="InterPro" id="IPR022791">
    <property type="entry name" value="L-PG_synthase/AglD"/>
</dbReference>
<organism evidence="7 8">
    <name type="scientific">Siphonobacter curvatus</name>
    <dbReference type="NCBI Taxonomy" id="2094562"/>
    <lineage>
        <taxon>Bacteria</taxon>
        <taxon>Pseudomonadati</taxon>
        <taxon>Bacteroidota</taxon>
        <taxon>Cytophagia</taxon>
        <taxon>Cytophagales</taxon>
        <taxon>Cytophagaceae</taxon>
        <taxon>Siphonobacter</taxon>
    </lineage>
</organism>
<evidence type="ECO:0000256" key="1">
    <source>
        <dbReference type="ARBA" id="ARBA00004651"/>
    </source>
</evidence>
<sequence length="305" mass="33946">MSFVNCTRLLPPFLPLSKLSPAVKTILKLLLTSLALGWLAYQMDWERIWPLLRRAQWGWILVALVLYNVSQLLSTSRFQQHLKAVPLAEPFSFLLRLYYRSMFFNLFLPGGIGGDGYKAWLLRTRHQTDYRLILSVLLLDRGSGMLAITFLIALLGGSSTWLTSQFGLPYGWLSGLALLVGAGGWGVYRLFFRKFVAMFPAAFSLSLGVQSTQVIVILLLLRSIGVTDHSLEYGLVFLVSSIASVLPLTVGGIGVREFVFLTAAEYLPIQSDQAVLASLLFFFINALSSSLGAFITLPERPETRD</sequence>
<comment type="subcellular location">
    <subcellularLocation>
        <location evidence="1">Cell membrane</location>
        <topology evidence="1">Multi-pass membrane protein</topology>
    </subcellularLocation>
</comment>
<proteinExistence type="predicted"/>
<feature type="transmembrane region" description="Helical" evidence="6">
    <location>
        <begin position="233"/>
        <end position="255"/>
    </location>
</feature>
<evidence type="ECO:0008006" key="9">
    <source>
        <dbReference type="Google" id="ProtNLM"/>
    </source>
</evidence>
<accession>A0A2S7INY3</accession>
<dbReference type="Proteomes" id="UP000239590">
    <property type="component" value="Unassembled WGS sequence"/>
</dbReference>
<evidence type="ECO:0000256" key="3">
    <source>
        <dbReference type="ARBA" id="ARBA00022692"/>
    </source>
</evidence>